<evidence type="ECO:0000256" key="1">
    <source>
        <dbReference type="ARBA" id="ARBA00022670"/>
    </source>
</evidence>
<keyword evidence="1" id="KW-0645">Protease</keyword>
<organism evidence="3 4">
    <name type="scientific">Flagellimonas abyssi</name>
    <dbReference type="NCBI Taxonomy" id="2864871"/>
    <lineage>
        <taxon>Bacteria</taxon>
        <taxon>Pseudomonadati</taxon>
        <taxon>Bacteroidota</taxon>
        <taxon>Flavobacteriia</taxon>
        <taxon>Flavobacteriales</taxon>
        <taxon>Flavobacteriaceae</taxon>
        <taxon>Flagellimonas</taxon>
    </lineage>
</organism>
<dbReference type="Gene3D" id="2.30.42.10">
    <property type="match status" value="1"/>
</dbReference>
<dbReference type="PRINTS" id="PR00834">
    <property type="entry name" value="PROTEASES2C"/>
</dbReference>
<dbReference type="SUPFAM" id="SSF50156">
    <property type="entry name" value="PDZ domain-like"/>
    <property type="match status" value="1"/>
</dbReference>
<dbReference type="Gene3D" id="2.40.10.120">
    <property type="match status" value="1"/>
</dbReference>
<dbReference type="EMBL" id="JAHZSV010000024">
    <property type="protein sequence ID" value="MBW8201116.1"/>
    <property type="molecule type" value="Genomic_DNA"/>
</dbReference>
<sequence length="286" mass="30643">MGSGVLISGEGAILTAAHVVNDAQKVVVIFINGEEIPAKVIRSAPVADVALLKLSWMPKDYNVAILGDSDKVLVGEQIIVLGAPYGLGHSLSVGHISGKQKEKTRTSGFVINEYFQTDASINQGNSGGPMFNLNGEVIGISSYIITESGGFQGLGFAATSKLAKKLVVDGNRRWTGITGFILDRELAWILNVPIHGGLLVESVVQFSPAYFAGIKGGFETMAIEEEPIVFGGDIILSVNGFPLTKDAFEKVDVSLEKESNLYKKKEFVLQVLRGGKVEELTINFKD</sequence>
<keyword evidence="4" id="KW-1185">Reference proteome</keyword>
<proteinExistence type="predicted"/>
<keyword evidence="2" id="KW-0378">Hydrolase</keyword>
<gene>
    <name evidence="3" type="ORF">K1F36_14900</name>
</gene>
<accession>A0ABS7EUB5</accession>
<dbReference type="InterPro" id="IPR051201">
    <property type="entry name" value="Chloro_Bact_Ser_Proteases"/>
</dbReference>
<name>A0ABS7EUB5_9FLAO</name>
<dbReference type="InterPro" id="IPR036034">
    <property type="entry name" value="PDZ_sf"/>
</dbReference>
<dbReference type="Pfam" id="PF13365">
    <property type="entry name" value="Trypsin_2"/>
    <property type="match status" value="1"/>
</dbReference>
<reference evidence="3 4" key="1">
    <citation type="submission" date="2021-08" db="EMBL/GenBank/DDBJ databases">
        <title>Muricauda profundi sp. nov., a marine bacterium isolated from deep seawater of the Mariana Trench.</title>
        <authorList>
            <person name="Wei Y."/>
        </authorList>
    </citation>
    <scope>NUCLEOTIDE SEQUENCE [LARGE SCALE GENOMIC DNA]</scope>
    <source>
        <strain evidence="3 4">W52</strain>
    </source>
</reference>
<dbReference type="SUPFAM" id="SSF50494">
    <property type="entry name" value="Trypsin-like serine proteases"/>
    <property type="match status" value="1"/>
</dbReference>
<dbReference type="PANTHER" id="PTHR43343">
    <property type="entry name" value="PEPTIDASE S12"/>
    <property type="match status" value="1"/>
</dbReference>
<dbReference type="PANTHER" id="PTHR43343:SF3">
    <property type="entry name" value="PROTEASE DO-LIKE 8, CHLOROPLASTIC"/>
    <property type="match status" value="1"/>
</dbReference>
<protein>
    <submittedName>
        <fullName evidence="3">Trypsin-like peptidase domain-containing protein</fullName>
    </submittedName>
</protein>
<evidence type="ECO:0000256" key="2">
    <source>
        <dbReference type="ARBA" id="ARBA00022801"/>
    </source>
</evidence>
<dbReference type="InterPro" id="IPR001940">
    <property type="entry name" value="Peptidase_S1C"/>
</dbReference>
<evidence type="ECO:0000313" key="4">
    <source>
        <dbReference type="Proteomes" id="UP001196136"/>
    </source>
</evidence>
<comment type="caution">
    <text evidence="3">The sequence shown here is derived from an EMBL/GenBank/DDBJ whole genome shotgun (WGS) entry which is preliminary data.</text>
</comment>
<evidence type="ECO:0000313" key="3">
    <source>
        <dbReference type="EMBL" id="MBW8201116.1"/>
    </source>
</evidence>
<dbReference type="Proteomes" id="UP001196136">
    <property type="component" value="Unassembled WGS sequence"/>
</dbReference>
<dbReference type="RefSeq" id="WP_220114605.1">
    <property type="nucleotide sequence ID" value="NZ_JAHZSV010000024.1"/>
</dbReference>
<dbReference type="InterPro" id="IPR009003">
    <property type="entry name" value="Peptidase_S1_PA"/>
</dbReference>